<dbReference type="AlphaFoldDB" id="A0A445JI36"/>
<proteinExistence type="predicted"/>
<organism evidence="2 3">
    <name type="scientific">Glycine soja</name>
    <name type="common">Wild soybean</name>
    <dbReference type="NCBI Taxonomy" id="3848"/>
    <lineage>
        <taxon>Eukaryota</taxon>
        <taxon>Viridiplantae</taxon>
        <taxon>Streptophyta</taxon>
        <taxon>Embryophyta</taxon>
        <taxon>Tracheophyta</taxon>
        <taxon>Spermatophyta</taxon>
        <taxon>Magnoliopsida</taxon>
        <taxon>eudicotyledons</taxon>
        <taxon>Gunneridae</taxon>
        <taxon>Pentapetalae</taxon>
        <taxon>rosids</taxon>
        <taxon>fabids</taxon>
        <taxon>Fabales</taxon>
        <taxon>Fabaceae</taxon>
        <taxon>Papilionoideae</taxon>
        <taxon>50 kb inversion clade</taxon>
        <taxon>NPAAA clade</taxon>
        <taxon>indigoferoid/millettioid clade</taxon>
        <taxon>Phaseoleae</taxon>
        <taxon>Glycine</taxon>
        <taxon>Glycine subgen. Soja</taxon>
    </lineage>
</organism>
<dbReference type="InterPro" id="IPR043502">
    <property type="entry name" value="DNA/RNA_pol_sf"/>
</dbReference>
<dbReference type="PANTHER" id="PTHR11439:SF524">
    <property type="entry name" value="RNA-DIRECTED DNA POLYMERASE, PROTEIN KINASE RLK-PELLE-DLSV FAMILY"/>
    <property type="match status" value="1"/>
</dbReference>
<name>A0A445JI36_GLYSO</name>
<dbReference type="Proteomes" id="UP000289340">
    <property type="component" value="Chromosome 8"/>
</dbReference>
<feature type="region of interest" description="Disordered" evidence="1">
    <location>
        <begin position="294"/>
        <end position="315"/>
    </location>
</feature>
<accession>A0A445JI36</accession>
<evidence type="ECO:0000313" key="2">
    <source>
        <dbReference type="EMBL" id="RZB98121.1"/>
    </source>
</evidence>
<evidence type="ECO:0000256" key="1">
    <source>
        <dbReference type="SAM" id="MobiDB-lite"/>
    </source>
</evidence>
<dbReference type="EMBL" id="QZWG01000008">
    <property type="protein sequence ID" value="RZB98121.1"/>
    <property type="molecule type" value="Genomic_DNA"/>
</dbReference>
<keyword evidence="3" id="KW-1185">Reference proteome</keyword>
<dbReference type="PANTHER" id="PTHR11439">
    <property type="entry name" value="GAG-POL-RELATED RETROTRANSPOSON"/>
    <property type="match status" value="1"/>
</dbReference>
<protein>
    <submittedName>
        <fullName evidence="2">Retrovirus-related Pol polyprotein from transposon RE1</fullName>
    </submittedName>
</protein>
<gene>
    <name evidence="2" type="ORF">D0Y65_021230</name>
</gene>
<comment type="caution">
    <text evidence="2">The sequence shown here is derived from an EMBL/GenBank/DDBJ whole genome shotgun (WGS) entry which is preliminary data.</text>
</comment>
<sequence>MKDLGQLSYFLGIAVTHHAGGLFLSQKKYAMEIIDRARMSSCKSSPTPIDTKPKLSATSSTPFEDPTLYMSLAGTLQYLTFTRPDITYAVQQVCLFMHDPKDEHMQALKHILCYIQGTIGHGLHLYPSSTSTLVSYTDADWGGCPDTRRSTYGSSAEAEYRVIANVVSESCWLRNLLLELHCPILKATLVYCDNVSAIYLAGNLIQHQRTKHIEMDIHFVCEKVARGQVQVLHVPSRYQIADIFTKGLPLVLFEDFRDSLSVHRPLASTAGELLGAPSKIVGAPSKIDVNVTTVEEPSSVPSHGRTSSQEATEEGSSVVANYNYGRTFFRAISRKKVLPQL</sequence>
<reference evidence="2 3" key="1">
    <citation type="submission" date="2018-09" db="EMBL/GenBank/DDBJ databases">
        <title>A high-quality reference genome of wild soybean provides a powerful tool to mine soybean genomes.</title>
        <authorList>
            <person name="Xie M."/>
            <person name="Chung C.Y.L."/>
            <person name="Li M.-W."/>
            <person name="Wong F.-L."/>
            <person name="Chan T.-F."/>
            <person name="Lam H.-M."/>
        </authorList>
    </citation>
    <scope>NUCLEOTIDE SEQUENCE [LARGE SCALE GENOMIC DNA]</scope>
    <source>
        <strain evidence="3">cv. W05</strain>
        <tissue evidence="2">Hypocotyl of etiolated seedlings</tissue>
    </source>
</reference>
<dbReference type="CDD" id="cd09272">
    <property type="entry name" value="RNase_HI_RT_Ty1"/>
    <property type="match status" value="1"/>
</dbReference>
<dbReference type="SUPFAM" id="SSF56672">
    <property type="entry name" value="DNA/RNA polymerases"/>
    <property type="match status" value="1"/>
</dbReference>
<evidence type="ECO:0000313" key="3">
    <source>
        <dbReference type="Proteomes" id="UP000289340"/>
    </source>
</evidence>